<sequence>MGDADGSNVDRNTKKVRFKDIGDDSAENMVVDMALASKISWKDKLLGRKNTRSLASSKISDGATDVDLNFEDGDILKSTINGILTIDFSKRIKKILVKDIETTNVKQVLEEIESLVEKVAKMDIKTDSGGRGQFTRMVVFVDLEKSLTSQVLVNGQMQRVKFEALLAVCFTCGKYGHLKTLCPSSLTSLSTDGGLGGVSELVVTSQLQQRQRKCLALR</sequence>
<protein>
    <recommendedName>
        <fullName evidence="2">CCHC-type domain-containing protein</fullName>
    </recommendedName>
</protein>
<reference evidence="3 4" key="1">
    <citation type="journal article" date="2019" name="Genome Biol. Evol.">
        <title>Insights into the evolution of the New World diploid cottons (Gossypium, subgenus Houzingenia) based on genome sequencing.</title>
        <authorList>
            <person name="Grover C.E."/>
            <person name="Arick M.A. 2nd"/>
            <person name="Thrash A."/>
            <person name="Conover J.L."/>
            <person name="Sanders W.S."/>
            <person name="Peterson D.G."/>
            <person name="Frelichowski J.E."/>
            <person name="Scheffler J.A."/>
            <person name="Scheffler B.E."/>
            <person name="Wendel J.F."/>
        </authorList>
    </citation>
    <scope>NUCLEOTIDE SEQUENCE [LARGE SCALE GENOMIC DNA]</scope>
    <source>
        <strain evidence="3">8</strain>
        <tissue evidence="3">Leaf</tissue>
    </source>
</reference>
<dbReference type="InterPro" id="IPR001878">
    <property type="entry name" value="Znf_CCHC"/>
</dbReference>
<feature type="domain" description="CCHC-type" evidence="2">
    <location>
        <begin position="169"/>
        <end position="184"/>
    </location>
</feature>
<keyword evidence="1" id="KW-0479">Metal-binding</keyword>
<name>A0A7J8NQ05_GOSRA</name>
<evidence type="ECO:0000313" key="3">
    <source>
        <dbReference type="EMBL" id="MBA0579081.1"/>
    </source>
</evidence>
<dbReference type="InterPro" id="IPR040256">
    <property type="entry name" value="At4g02000-like"/>
</dbReference>
<organism evidence="3 4">
    <name type="scientific">Gossypium raimondii</name>
    <name type="common">Peruvian cotton</name>
    <name type="synonym">Gossypium klotzschianum subsp. raimondii</name>
    <dbReference type="NCBI Taxonomy" id="29730"/>
    <lineage>
        <taxon>Eukaryota</taxon>
        <taxon>Viridiplantae</taxon>
        <taxon>Streptophyta</taxon>
        <taxon>Embryophyta</taxon>
        <taxon>Tracheophyta</taxon>
        <taxon>Spermatophyta</taxon>
        <taxon>Magnoliopsida</taxon>
        <taxon>eudicotyledons</taxon>
        <taxon>Gunneridae</taxon>
        <taxon>Pentapetalae</taxon>
        <taxon>rosids</taxon>
        <taxon>malvids</taxon>
        <taxon>Malvales</taxon>
        <taxon>Malvaceae</taxon>
        <taxon>Malvoideae</taxon>
        <taxon>Gossypium</taxon>
    </lineage>
</organism>
<accession>A0A7J8NQ05</accession>
<dbReference type="GO" id="GO:0003676">
    <property type="term" value="F:nucleic acid binding"/>
    <property type="evidence" value="ECO:0007669"/>
    <property type="project" value="InterPro"/>
</dbReference>
<dbReference type="SMART" id="SM00343">
    <property type="entry name" value="ZnF_C2HC"/>
    <property type="match status" value="1"/>
</dbReference>
<gene>
    <name evidence="3" type="ORF">Gorai_021347</name>
</gene>
<dbReference type="EMBL" id="JABEZZ010000001">
    <property type="protein sequence ID" value="MBA0579081.1"/>
    <property type="molecule type" value="Genomic_DNA"/>
</dbReference>
<proteinExistence type="predicted"/>
<evidence type="ECO:0000259" key="2">
    <source>
        <dbReference type="PROSITE" id="PS50158"/>
    </source>
</evidence>
<dbReference type="PANTHER" id="PTHR31286:SF173">
    <property type="entry name" value="DUF4283 DOMAIN-CONTAINING PROTEIN"/>
    <property type="match status" value="1"/>
</dbReference>
<dbReference type="InterPro" id="IPR036875">
    <property type="entry name" value="Znf_CCHC_sf"/>
</dbReference>
<dbReference type="Proteomes" id="UP000593578">
    <property type="component" value="Unassembled WGS sequence"/>
</dbReference>
<dbReference type="PROSITE" id="PS50158">
    <property type="entry name" value="ZF_CCHC"/>
    <property type="match status" value="1"/>
</dbReference>
<dbReference type="SUPFAM" id="SSF57756">
    <property type="entry name" value="Retrovirus zinc finger-like domains"/>
    <property type="match status" value="1"/>
</dbReference>
<dbReference type="AlphaFoldDB" id="A0A7J8NQ05"/>
<comment type="caution">
    <text evidence="3">The sequence shown here is derived from an EMBL/GenBank/DDBJ whole genome shotgun (WGS) entry which is preliminary data.</text>
</comment>
<keyword evidence="1" id="KW-0862">Zinc</keyword>
<keyword evidence="1" id="KW-0863">Zinc-finger</keyword>
<dbReference type="PANTHER" id="PTHR31286">
    <property type="entry name" value="GLYCINE-RICH CELL WALL STRUCTURAL PROTEIN 1.8-LIKE"/>
    <property type="match status" value="1"/>
</dbReference>
<evidence type="ECO:0000256" key="1">
    <source>
        <dbReference type="PROSITE-ProRule" id="PRU00047"/>
    </source>
</evidence>
<dbReference type="GO" id="GO:0008270">
    <property type="term" value="F:zinc ion binding"/>
    <property type="evidence" value="ECO:0007669"/>
    <property type="project" value="UniProtKB-KW"/>
</dbReference>
<evidence type="ECO:0000313" key="4">
    <source>
        <dbReference type="Proteomes" id="UP000593578"/>
    </source>
</evidence>